<sequence>MANSLPWSVKGVDPRTRDAAKSAARRAGMTLGEWLDHKIRDESDEALPPPASPAPEQLDITALSERLARLSQGQTETAAPRRPAPNPSREAIDGLVSQAAALESLTREANARTAGALDSITRWIEKTEDRLSSSERGSAERQERATNVIADAIKTMGERIAEIERRNLETHQPRAEQAPRLAFSREGLAAAVTDIRTRQRFLDTDEAVAPRQPAVAPERISALREDLREIGSRLSHETRRPAQTQRPAAPFRTADTSAIEAKIGMLADRLDQFDRRDQFEPLLKPLTRIEAEVSRLSQDRAGESYQRFQLEIAHLAAKVDALATRGGQVTNLDPVRRDIAELRDLLGASGQDHKLENLSEQVATLGFEIGRLREVQPDMGEMRSLANAIDDVRGAVLSHRGEFPGAGLLASLATQVEALSRKFDEVVSEKLDEANATRQSDYLASRIDMLQQRIETLAEQGPSAVTRQIEALSGRIESLAASSQLTRMVGEGGAAVDLNPIEQMLRHLAEKIDEAGAPGANAESFDALERQISGIASRLDEASATRSAENGMERTLQDLVVHLRSMREETAAERAALVQAANTAVSGKGIAELSSLVTGLRDTHVSSDSQTRDALGAVHVSLETIMSRLASLEAELQGERRPPAGTLAAAMRGDDATVRAKSVPSRDGASLSVGAAAQDRFAAPGKEPARSEPTLPASTAFDIPLEPGSGRPRPEAAAGTGQDAQSVRQSLIAAARRSAKAASEAAAASPSPTAEPAAKSPGRLKEMVEKRKRPLLLGLAALILAMGTAHLVTNSLRGDGNKTANNEARSLVTPPAAQPEAPATAPAQAPTKDQSSALPAAPQDAAAQPAGSNANATPERSVTAATAPTAPPAAETAPVAAPAAPAEQQIQAVTGIGDLPAGFGSAGLRKAAQDGDARAVYELASKAADGPANQRDPKLALRLFERAAVAGLAPAQFRVGNMFEKGIGTQRDLGLARIWYQRAAERGNAKAMHNLAVLHAEGAAGKPDYAMATEWFRRAAELGVRDSQYNLAVLLGRGLGAPTDLAQSFVWFSVAASQGDEDAGRKRDEVAQRLKAEDLTAAKALAASWKPKTLDATANEVTPPAKGWDPQPTAAVAKPAKQSRI</sequence>
<dbReference type="PANTHER" id="PTHR11102">
    <property type="entry name" value="SEL-1-LIKE PROTEIN"/>
    <property type="match status" value="1"/>
</dbReference>
<feature type="region of interest" description="Disordered" evidence="1">
    <location>
        <begin position="647"/>
        <end position="763"/>
    </location>
</feature>
<evidence type="ECO:0000256" key="1">
    <source>
        <dbReference type="SAM" id="MobiDB-lite"/>
    </source>
</evidence>
<evidence type="ECO:0008006" key="3">
    <source>
        <dbReference type="Google" id="ProtNLM"/>
    </source>
</evidence>
<feature type="region of interest" description="Disordered" evidence="1">
    <location>
        <begin position="71"/>
        <end position="90"/>
    </location>
</feature>
<feature type="compositionally biased region" description="Low complexity" evidence="1">
    <location>
        <begin position="733"/>
        <end position="761"/>
    </location>
</feature>
<feature type="region of interest" description="Disordered" evidence="1">
    <location>
        <begin position="1092"/>
        <end position="1125"/>
    </location>
</feature>
<dbReference type="Pfam" id="PF08238">
    <property type="entry name" value="Sel1"/>
    <property type="match status" value="4"/>
</dbReference>
<feature type="region of interest" description="Disordered" evidence="1">
    <location>
        <begin position="1"/>
        <end position="56"/>
    </location>
</feature>
<accession>A0A9E7ZW99</accession>
<evidence type="ECO:0000313" key="2">
    <source>
        <dbReference type="EMBL" id="UZF87547.1"/>
    </source>
</evidence>
<organism evidence="2">
    <name type="scientific">Bosea sp. NBC_00436</name>
    <dbReference type="NCBI Taxonomy" id="2969620"/>
    <lineage>
        <taxon>Bacteria</taxon>
        <taxon>Pseudomonadati</taxon>
        <taxon>Pseudomonadota</taxon>
        <taxon>Alphaproteobacteria</taxon>
        <taxon>Hyphomicrobiales</taxon>
        <taxon>Boseaceae</taxon>
        <taxon>Bosea</taxon>
    </lineage>
</organism>
<proteinExistence type="predicted"/>
<protein>
    <recommendedName>
        <fullName evidence="3">Localization factor PodJL</fullName>
    </recommendedName>
</protein>
<feature type="compositionally biased region" description="Low complexity" evidence="1">
    <location>
        <begin position="813"/>
        <end position="885"/>
    </location>
</feature>
<dbReference type="EMBL" id="CP102774">
    <property type="protein sequence ID" value="UZF87547.1"/>
    <property type="molecule type" value="Genomic_DNA"/>
</dbReference>
<name>A0A9E7ZW99_9HYPH</name>
<dbReference type="AlphaFoldDB" id="A0A9E7ZW99"/>
<dbReference type="SUPFAM" id="SSF81901">
    <property type="entry name" value="HCP-like"/>
    <property type="match status" value="1"/>
</dbReference>
<dbReference type="InterPro" id="IPR006597">
    <property type="entry name" value="Sel1-like"/>
</dbReference>
<dbReference type="PANTHER" id="PTHR11102:SF160">
    <property type="entry name" value="ERAD-ASSOCIATED E3 UBIQUITIN-PROTEIN LIGASE COMPONENT HRD3"/>
    <property type="match status" value="1"/>
</dbReference>
<feature type="region of interest" description="Disordered" evidence="1">
    <location>
        <begin position="812"/>
        <end position="885"/>
    </location>
</feature>
<dbReference type="InterPro" id="IPR050767">
    <property type="entry name" value="Sel1_AlgK"/>
</dbReference>
<gene>
    <name evidence="2" type="ORF">NWE54_01775</name>
</gene>
<dbReference type="Gene3D" id="1.25.40.10">
    <property type="entry name" value="Tetratricopeptide repeat domain"/>
    <property type="match status" value="1"/>
</dbReference>
<dbReference type="SMART" id="SM00671">
    <property type="entry name" value="SEL1"/>
    <property type="match status" value="4"/>
</dbReference>
<dbReference type="InterPro" id="IPR011990">
    <property type="entry name" value="TPR-like_helical_dom_sf"/>
</dbReference>
<reference evidence="2" key="1">
    <citation type="submission" date="2022-08" db="EMBL/GenBank/DDBJ databases">
        <title>Complete Genome Sequences of 2 Bosea sp. soil isolates.</title>
        <authorList>
            <person name="Alvarez Arevalo M."/>
            <person name="Sterndorff E.B."/>
            <person name="Faurdal D."/>
            <person name="Joergensen T.S."/>
            <person name="Weber T."/>
        </authorList>
    </citation>
    <scope>NUCLEOTIDE SEQUENCE</scope>
    <source>
        <strain evidence="2">NBC_00436</strain>
    </source>
</reference>